<gene>
    <name evidence="13" type="ORF">ACFQY8_03755</name>
</gene>
<evidence type="ECO:0000313" key="14">
    <source>
        <dbReference type="Proteomes" id="UP001597036"/>
    </source>
</evidence>
<evidence type="ECO:0000256" key="6">
    <source>
        <dbReference type="ARBA" id="ARBA00022490"/>
    </source>
</evidence>
<dbReference type="Gene3D" id="1.10.10.10">
    <property type="entry name" value="Winged helix-like DNA-binding domain superfamily/Winged helix DNA-binding domain"/>
    <property type="match status" value="1"/>
</dbReference>
<dbReference type="SUPFAM" id="SSF56784">
    <property type="entry name" value="HAD-like"/>
    <property type="match status" value="1"/>
</dbReference>
<keyword evidence="9 11" id="KW-0238">DNA-binding</keyword>
<proteinExistence type="inferred from homology"/>
<evidence type="ECO:0000256" key="10">
    <source>
        <dbReference type="ARBA" id="ARBA00023235"/>
    </source>
</evidence>
<evidence type="ECO:0000256" key="3">
    <source>
        <dbReference type="ARBA" id="ARBA00009736"/>
    </source>
</evidence>
<evidence type="ECO:0000256" key="5">
    <source>
        <dbReference type="ARBA" id="ARBA00012730"/>
    </source>
</evidence>
<dbReference type="Gene3D" id="3.40.50.1000">
    <property type="entry name" value="HAD superfamily/HAD-like"/>
    <property type="match status" value="1"/>
</dbReference>
<name>A0ABW2Y519_9BIFI</name>
<evidence type="ECO:0000256" key="7">
    <source>
        <dbReference type="ARBA" id="ARBA00022723"/>
    </source>
</evidence>
<dbReference type="RefSeq" id="WP_377938572.1">
    <property type="nucleotide sequence ID" value="NZ_JBHTHQ010000021.1"/>
</dbReference>
<evidence type="ECO:0000256" key="4">
    <source>
        <dbReference type="ARBA" id="ARBA00011738"/>
    </source>
</evidence>
<comment type="pathway">
    <text evidence="2">Nucleotide-sugar biosynthesis; GDP-alpha-D-mannose biosynthesis; alpha-D-mannose 1-phosphate from D-fructose 6-phosphate: step 2/2.</text>
</comment>
<dbReference type="Proteomes" id="UP001597036">
    <property type="component" value="Unassembled WGS sequence"/>
</dbReference>
<dbReference type="PROSITE" id="PS51755">
    <property type="entry name" value="OMPR_PHOB"/>
    <property type="match status" value="1"/>
</dbReference>
<dbReference type="GO" id="GO:0016787">
    <property type="term" value="F:hydrolase activity"/>
    <property type="evidence" value="ECO:0007669"/>
    <property type="project" value="UniProtKB-KW"/>
</dbReference>
<evidence type="ECO:0000256" key="1">
    <source>
        <dbReference type="ARBA" id="ARBA00004496"/>
    </source>
</evidence>
<dbReference type="Gene3D" id="3.30.1240.20">
    <property type="match status" value="1"/>
</dbReference>
<dbReference type="InterPro" id="IPR023214">
    <property type="entry name" value="HAD_sf"/>
</dbReference>
<keyword evidence="13" id="KW-0378">Hydrolase</keyword>
<sequence length="363" mass="40702">MSHTPHIVQAADVDFSAVSADARLLAFDLDNTLARSKMPMSDETARLFVSLTHVLPLAIVTGGRFELIESQVLDAAFQHAYLPHLSLLPATGTSYYNWDGHKFIKVYSVELTESQRRRTYEALERAARQLGLWYDKTDGAQIEDRGSQITFSALGQLAHVDLKEAWDPDGAKREHLAQLVRQMLPDLNVRIAGATSIDVAQKGLDKAFAVRKLAQLHGCRVSDIVFVGDRMDKAGNDYPAALAGARAIQVNGPADTNEVMRNFMNVFMHDMSIDVIDRVLWLHGQQVNLSDVEFSLLLALMHARGESVTREKLIQDVWGYTDFQDTRLLSTAITRLRSRIEENPIMPRRIITVRGGGYKLVYR</sequence>
<accession>A0ABW2Y519</accession>
<evidence type="ECO:0000256" key="11">
    <source>
        <dbReference type="PROSITE-ProRule" id="PRU01091"/>
    </source>
</evidence>
<dbReference type="InterPro" id="IPR043169">
    <property type="entry name" value="PMM_cap"/>
</dbReference>
<dbReference type="Pfam" id="PF00486">
    <property type="entry name" value="Trans_reg_C"/>
    <property type="match status" value="1"/>
</dbReference>
<dbReference type="InterPro" id="IPR005002">
    <property type="entry name" value="PMM"/>
</dbReference>
<dbReference type="EMBL" id="JBHTHQ010000021">
    <property type="protein sequence ID" value="MFD0704861.1"/>
    <property type="molecule type" value="Genomic_DNA"/>
</dbReference>
<reference evidence="14" key="1">
    <citation type="journal article" date="2019" name="Int. J. Syst. Evol. Microbiol.">
        <title>The Global Catalogue of Microorganisms (GCM) 10K type strain sequencing project: providing services to taxonomists for standard genome sequencing and annotation.</title>
        <authorList>
            <consortium name="The Broad Institute Genomics Platform"/>
            <consortium name="The Broad Institute Genome Sequencing Center for Infectious Disease"/>
            <person name="Wu L."/>
            <person name="Ma J."/>
        </authorList>
    </citation>
    <scope>NUCLEOTIDE SEQUENCE [LARGE SCALE GENOMIC DNA]</scope>
    <source>
        <strain evidence="14">CCM 8604</strain>
    </source>
</reference>
<dbReference type="EC" id="5.4.2.8" evidence="5"/>
<dbReference type="NCBIfam" id="TIGR01484">
    <property type="entry name" value="HAD-SF-IIB"/>
    <property type="match status" value="1"/>
</dbReference>
<dbReference type="CDD" id="cd00383">
    <property type="entry name" value="trans_reg_C"/>
    <property type="match status" value="1"/>
</dbReference>
<dbReference type="SMART" id="SM00862">
    <property type="entry name" value="Trans_reg_C"/>
    <property type="match status" value="1"/>
</dbReference>
<feature type="domain" description="OmpR/PhoB-type" evidence="12">
    <location>
        <begin position="262"/>
        <end position="362"/>
    </location>
</feature>
<evidence type="ECO:0000256" key="8">
    <source>
        <dbReference type="ARBA" id="ARBA00022842"/>
    </source>
</evidence>
<feature type="DNA-binding region" description="OmpR/PhoB-type" evidence="11">
    <location>
        <begin position="262"/>
        <end position="362"/>
    </location>
</feature>
<comment type="caution">
    <text evidence="13">The sequence shown here is derived from an EMBL/GenBank/DDBJ whole genome shotgun (WGS) entry which is preliminary data.</text>
</comment>
<keyword evidence="8" id="KW-0460">Magnesium</keyword>
<keyword evidence="6" id="KW-0963">Cytoplasm</keyword>
<dbReference type="InterPro" id="IPR001867">
    <property type="entry name" value="OmpR/PhoB-type_DNA-bd"/>
</dbReference>
<keyword evidence="7" id="KW-0479">Metal-binding</keyword>
<comment type="subcellular location">
    <subcellularLocation>
        <location evidence="1">Cytoplasm</location>
    </subcellularLocation>
</comment>
<protein>
    <recommendedName>
        <fullName evidence="5">phosphomannomutase</fullName>
        <ecNumber evidence="5">5.4.2.8</ecNumber>
    </recommendedName>
</protein>
<evidence type="ECO:0000256" key="2">
    <source>
        <dbReference type="ARBA" id="ARBA00004699"/>
    </source>
</evidence>
<dbReference type="SUPFAM" id="SSF46894">
    <property type="entry name" value="C-terminal effector domain of the bipartite response regulators"/>
    <property type="match status" value="1"/>
</dbReference>
<comment type="similarity">
    <text evidence="3">Belongs to the eukaryotic PMM family.</text>
</comment>
<organism evidence="13 14">
    <name type="scientific">Alloscardovia venturai</name>
    <dbReference type="NCBI Taxonomy" id="1769421"/>
    <lineage>
        <taxon>Bacteria</taxon>
        <taxon>Bacillati</taxon>
        <taxon>Actinomycetota</taxon>
        <taxon>Actinomycetes</taxon>
        <taxon>Bifidobacteriales</taxon>
        <taxon>Bifidobacteriaceae</taxon>
        <taxon>Alloscardovia</taxon>
    </lineage>
</organism>
<keyword evidence="14" id="KW-1185">Reference proteome</keyword>
<dbReference type="InterPro" id="IPR036388">
    <property type="entry name" value="WH-like_DNA-bd_sf"/>
</dbReference>
<dbReference type="Pfam" id="PF03332">
    <property type="entry name" value="PMM"/>
    <property type="match status" value="1"/>
</dbReference>
<dbReference type="InterPro" id="IPR006379">
    <property type="entry name" value="HAD-SF_hydro_IIB"/>
</dbReference>
<comment type="subunit">
    <text evidence="4">Homodimer.</text>
</comment>
<dbReference type="InterPro" id="IPR016032">
    <property type="entry name" value="Sig_transdc_resp-reg_C-effctor"/>
</dbReference>
<evidence type="ECO:0000256" key="9">
    <source>
        <dbReference type="ARBA" id="ARBA00023125"/>
    </source>
</evidence>
<evidence type="ECO:0000259" key="12">
    <source>
        <dbReference type="PROSITE" id="PS51755"/>
    </source>
</evidence>
<evidence type="ECO:0000313" key="13">
    <source>
        <dbReference type="EMBL" id="MFD0704861.1"/>
    </source>
</evidence>
<keyword evidence="10" id="KW-0413">Isomerase</keyword>
<dbReference type="InterPro" id="IPR036412">
    <property type="entry name" value="HAD-like_sf"/>
</dbReference>